<gene>
    <name evidence="1" type="ORF">LDC_0875</name>
</gene>
<comment type="caution">
    <text evidence="1">The sequence shown here is derived from an EMBL/GenBank/DDBJ whole genome shotgun (WGS) entry which is preliminary data.</text>
</comment>
<accession>D9PH75</accession>
<organism evidence="1">
    <name type="scientific">sediment metagenome</name>
    <dbReference type="NCBI Taxonomy" id="749907"/>
    <lineage>
        <taxon>unclassified sequences</taxon>
        <taxon>metagenomes</taxon>
        <taxon>ecological metagenomes</taxon>
    </lineage>
</organism>
<reference evidence="1" key="1">
    <citation type="submission" date="2010-07" db="EMBL/GenBank/DDBJ databases">
        <authorList>
            <consortium name="CONSOLIDER consortium CSD2007-00005"/>
            <person name="Guazzaroni M.-E."/>
            <person name="Richter M."/>
            <person name="Garcia-Salamanca A."/>
            <person name="Yarza P."/>
            <person name="Ferrer M."/>
        </authorList>
    </citation>
    <scope>NUCLEOTIDE SEQUENCE</scope>
</reference>
<reference evidence="1" key="2">
    <citation type="journal article" date="2011" name="Microb. Ecol.">
        <title>Taxonomic and Functional Metagenomic Profiling of the Microbial Community in the Anoxic Sediment of a Sub-saline Shallow Lake (Laguna de Carrizo, Central Spain).</title>
        <authorList>
            <person name="Ferrer M."/>
            <person name="Guazzaroni M.E."/>
            <person name="Richter M."/>
            <person name="Garcia-Salamanca A."/>
            <person name="Yarza P."/>
            <person name="Suarez-Suarez A."/>
            <person name="Solano J."/>
            <person name="Alcaide M."/>
            <person name="van Dillewijn P."/>
            <person name="Molina-Henares M.A."/>
            <person name="Lopez-Cortes N."/>
            <person name="Al-Ramahi Y."/>
            <person name="Guerrero C."/>
            <person name="Acosta A."/>
            <person name="de Eugenio L.I."/>
            <person name="Martinez V."/>
            <person name="Marques S."/>
            <person name="Rojo F."/>
            <person name="Santero E."/>
            <person name="Genilloud O."/>
            <person name="Perez-Perez J."/>
            <person name="Rossello-Mora R."/>
            <person name="Ramos J.L."/>
        </authorList>
    </citation>
    <scope>NUCLEOTIDE SEQUENCE</scope>
</reference>
<evidence type="ECO:0000313" key="1">
    <source>
        <dbReference type="EMBL" id="EFK97102.1"/>
    </source>
</evidence>
<proteinExistence type="predicted"/>
<dbReference type="EMBL" id="ADZX01000356">
    <property type="protein sequence ID" value="EFK97102.1"/>
    <property type="molecule type" value="Genomic_DNA"/>
</dbReference>
<name>D9PH75_9ZZZZ</name>
<sequence>MKTHVKAQWWRRIGHFFMRLGLKKTYRINGKLYPIQDLKIDKNGDMTFTIDLS</sequence>
<dbReference type="AlphaFoldDB" id="D9PH75"/>
<protein>
    <submittedName>
        <fullName evidence="1">Uncharacterized protein</fullName>
    </submittedName>
</protein>